<dbReference type="RefSeq" id="WP_073203174.1">
    <property type="nucleotide sequence ID" value="NZ_FRCZ01000009.1"/>
</dbReference>
<dbReference type="GO" id="GO:0016491">
    <property type="term" value="F:oxidoreductase activity"/>
    <property type="evidence" value="ECO:0007669"/>
    <property type="project" value="UniProtKB-KW"/>
</dbReference>
<proteinExistence type="predicted"/>
<dbReference type="SUPFAM" id="SSF51735">
    <property type="entry name" value="NAD(P)-binding Rossmann-fold domains"/>
    <property type="match status" value="1"/>
</dbReference>
<sequence>MRKRNKINVGIVGLQFGGQFAPIYKLHPNIGEVAICDTNKQLLQNYGDKFNFERRYSSLDDLLEEDDIDAIHLVTSIHSHATQSIQVLNSGKHCACTVPMATTIEELNAIVAAQQTSGKNYMMMETAVYTHQYLYAQEAYKHGELGAIQFLRGAHYQDMENWPPYWKGLPPMHYSTHAIAPLLSISDAKAVKVHAFGSGTMREELQQQYGNPYPIETAIFQLDRKCLSAEVTRSLFETARSYMESFNIYGKKASLEWHLENEPLVRFEMENKIEGRGRVSTYSKVVTENRSETLPSEISHFMTKQEHLDEDNPHLSVLQGGAHHGSHPHLVHEFVSSIIENRLPKIDAVTAANWTAAGICAHDSAMQGGKEITIPTFNK</sequence>
<dbReference type="OrthoDB" id="9781031at2"/>
<dbReference type="AlphaFoldDB" id="A0A1M7QTG6"/>
<dbReference type="Gene3D" id="3.30.360.10">
    <property type="entry name" value="Dihydrodipicolinate Reductase, domain 2"/>
    <property type="match status" value="1"/>
</dbReference>
<dbReference type="GO" id="GO:0000166">
    <property type="term" value="F:nucleotide binding"/>
    <property type="evidence" value="ECO:0007669"/>
    <property type="project" value="InterPro"/>
</dbReference>
<dbReference type="STRING" id="1027249.SAMN05216179_3574"/>
<dbReference type="InterPro" id="IPR036291">
    <property type="entry name" value="NAD(P)-bd_dom_sf"/>
</dbReference>
<evidence type="ECO:0000259" key="2">
    <source>
        <dbReference type="Pfam" id="PF01408"/>
    </source>
</evidence>
<feature type="domain" description="Gfo/Idh/MocA-like oxidoreductase N-terminal" evidence="2">
    <location>
        <begin position="7"/>
        <end position="123"/>
    </location>
</feature>
<reference evidence="3" key="1">
    <citation type="submission" date="2016-11" db="EMBL/GenBank/DDBJ databases">
        <authorList>
            <person name="Jaros S."/>
            <person name="Januszkiewicz K."/>
            <person name="Wedrychowicz H."/>
        </authorList>
    </citation>
    <scope>NUCLEOTIDE SEQUENCE [LARGE SCALE GENOMIC DNA]</scope>
    <source>
        <strain evidence="3">CGMCC 1.10681</strain>
    </source>
</reference>
<keyword evidence="1" id="KW-0560">Oxidoreductase</keyword>
<dbReference type="EMBL" id="FRCZ01000009">
    <property type="protein sequence ID" value="SHN35032.1"/>
    <property type="molecule type" value="Genomic_DNA"/>
</dbReference>
<keyword evidence="4" id="KW-1185">Reference proteome</keyword>
<dbReference type="SUPFAM" id="SSF55347">
    <property type="entry name" value="Glyceraldehyde-3-phosphate dehydrogenase-like, C-terminal domain"/>
    <property type="match status" value="1"/>
</dbReference>
<dbReference type="InterPro" id="IPR050463">
    <property type="entry name" value="Gfo/Idh/MocA_oxidrdct_glycsds"/>
</dbReference>
<dbReference type="PANTHER" id="PTHR43818:SF11">
    <property type="entry name" value="BCDNA.GH03377"/>
    <property type="match status" value="1"/>
</dbReference>
<evidence type="ECO:0000313" key="4">
    <source>
        <dbReference type="Proteomes" id="UP000184184"/>
    </source>
</evidence>
<dbReference type="Proteomes" id="UP000184184">
    <property type="component" value="Unassembled WGS sequence"/>
</dbReference>
<organism evidence="3 4">
    <name type="scientific">Gracilibacillus kekensis</name>
    <dbReference type="NCBI Taxonomy" id="1027249"/>
    <lineage>
        <taxon>Bacteria</taxon>
        <taxon>Bacillati</taxon>
        <taxon>Bacillota</taxon>
        <taxon>Bacilli</taxon>
        <taxon>Bacillales</taxon>
        <taxon>Bacillaceae</taxon>
        <taxon>Gracilibacillus</taxon>
    </lineage>
</organism>
<gene>
    <name evidence="3" type="ORF">SAMN05216179_3574</name>
</gene>
<accession>A0A1M7QTG6</accession>
<dbReference type="InterPro" id="IPR000683">
    <property type="entry name" value="Gfo/Idh/MocA-like_OxRdtase_N"/>
</dbReference>
<evidence type="ECO:0000256" key="1">
    <source>
        <dbReference type="ARBA" id="ARBA00023002"/>
    </source>
</evidence>
<name>A0A1M7QTG6_9BACI</name>
<dbReference type="Pfam" id="PF01408">
    <property type="entry name" value="GFO_IDH_MocA"/>
    <property type="match status" value="1"/>
</dbReference>
<dbReference type="PANTHER" id="PTHR43818">
    <property type="entry name" value="BCDNA.GH03377"/>
    <property type="match status" value="1"/>
</dbReference>
<protein>
    <submittedName>
        <fullName evidence="3">Predicted dehydrogenase</fullName>
    </submittedName>
</protein>
<dbReference type="Gene3D" id="3.40.50.720">
    <property type="entry name" value="NAD(P)-binding Rossmann-like Domain"/>
    <property type="match status" value="1"/>
</dbReference>
<evidence type="ECO:0000313" key="3">
    <source>
        <dbReference type="EMBL" id="SHN35032.1"/>
    </source>
</evidence>